<evidence type="ECO:0000313" key="6">
    <source>
        <dbReference type="Proteomes" id="UP000701341"/>
    </source>
</evidence>
<accession>A0A9P5GF72</accession>
<sequence>MTSVTPYKIAVPDEQLQQLRQKLEHTTFPDELDASGWDMGVPLLEIKRLVNVWREKFDWRVQEQKLNEQLKQVNVRVGVEGFGELNIHTVFLEATKLIPLLTNNGDGPVFDVVAPSLPNFGFSQGVKKVF</sequence>
<dbReference type="Pfam" id="PF06441">
    <property type="entry name" value="EHN"/>
    <property type="match status" value="1"/>
</dbReference>
<dbReference type="GO" id="GO:0004301">
    <property type="term" value="F:epoxide hydrolase activity"/>
    <property type="evidence" value="ECO:0007669"/>
    <property type="project" value="TreeGrafter"/>
</dbReference>
<dbReference type="InterPro" id="IPR029058">
    <property type="entry name" value="AB_hydrolase_fold"/>
</dbReference>
<dbReference type="Proteomes" id="UP000701341">
    <property type="component" value="Unassembled WGS sequence"/>
</dbReference>
<dbReference type="GO" id="GO:0097176">
    <property type="term" value="P:epoxide metabolic process"/>
    <property type="evidence" value="ECO:0007669"/>
    <property type="project" value="TreeGrafter"/>
</dbReference>
<name>A0A9P5GF72_PENCR</name>
<organism evidence="5 6">
    <name type="scientific">Penicillium crustosum</name>
    <name type="common">Blue mold fungus</name>
    <dbReference type="NCBI Taxonomy" id="36656"/>
    <lineage>
        <taxon>Eukaryota</taxon>
        <taxon>Fungi</taxon>
        <taxon>Dikarya</taxon>
        <taxon>Ascomycota</taxon>
        <taxon>Pezizomycotina</taxon>
        <taxon>Eurotiomycetes</taxon>
        <taxon>Eurotiomycetidae</taxon>
        <taxon>Eurotiales</taxon>
        <taxon>Aspergillaceae</taxon>
        <taxon>Penicillium</taxon>
    </lineage>
</organism>
<comment type="similarity">
    <text evidence="1">Belongs to the peptidase S33 family.</text>
</comment>
<protein>
    <recommendedName>
        <fullName evidence="4">Epoxide hydrolase N-terminal domain-containing protein</fullName>
    </recommendedName>
</protein>
<dbReference type="AlphaFoldDB" id="A0A9P5GF72"/>
<dbReference type="InterPro" id="IPR010497">
    <property type="entry name" value="Epoxide_hydro_N"/>
</dbReference>
<keyword evidence="3" id="KW-0378">Hydrolase</keyword>
<feature type="domain" description="Epoxide hydrolase N-terminal" evidence="4">
    <location>
        <begin position="4"/>
        <end position="104"/>
    </location>
</feature>
<dbReference type="PANTHER" id="PTHR21661:SF35">
    <property type="entry name" value="EPOXIDE HYDROLASE"/>
    <property type="match status" value="1"/>
</dbReference>
<evidence type="ECO:0000256" key="1">
    <source>
        <dbReference type="ARBA" id="ARBA00010088"/>
    </source>
</evidence>
<keyword evidence="2" id="KW-0058">Aromatic hydrocarbons catabolism</keyword>
<comment type="caution">
    <text evidence="5">The sequence shown here is derived from an EMBL/GenBank/DDBJ whole genome shotgun (WGS) entry which is preliminary data.</text>
</comment>
<dbReference type="EMBL" id="JAAOZQ010000063">
    <property type="protein sequence ID" value="KAF7521415.1"/>
    <property type="molecule type" value="Genomic_DNA"/>
</dbReference>
<evidence type="ECO:0000256" key="2">
    <source>
        <dbReference type="ARBA" id="ARBA00022797"/>
    </source>
</evidence>
<evidence type="ECO:0000256" key="3">
    <source>
        <dbReference type="ARBA" id="ARBA00022801"/>
    </source>
</evidence>
<evidence type="ECO:0000313" key="5">
    <source>
        <dbReference type="EMBL" id="KAF7521415.1"/>
    </source>
</evidence>
<dbReference type="GO" id="GO:0017000">
    <property type="term" value="P:antibiotic biosynthetic process"/>
    <property type="evidence" value="ECO:0007669"/>
    <property type="project" value="UniProtKB-ARBA"/>
</dbReference>
<reference evidence="5" key="1">
    <citation type="submission" date="2020-02" db="EMBL/GenBank/DDBJ databases">
        <authorList>
            <person name="Lichtner F.J."/>
        </authorList>
    </citation>
    <scope>NUCLEOTIDE SEQUENCE</scope>
    <source>
        <strain evidence="5">G10</strain>
    </source>
</reference>
<evidence type="ECO:0000259" key="4">
    <source>
        <dbReference type="Pfam" id="PF06441"/>
    </source>
</evidence>
<dbReference type="SUPFAM" id="SSF53474">
    <property type="entry name" value="alpha/beta-Hydrolases"/>
    <property type="match status" value="1"/>
</dbReference>
<proteinExistence type="inferred from homology"/>
<keyword evidence="6" id="KW-1185">Reference proteome</keyword>
<dbReference type="PANTHER" id="PTHR21661">
    <property type="entry name" value="EPOXIDE HYDROLASE 1-RELATED"/>
    <property type="match status" value="1"/>
</dbReference>
<dbReference type="Gene3D" id="3.40.50.1820">
    <property type="entry name" value="alpha/beta hydrolase"/>
    <property type="match status" value="1"/>
</dbReference>
<gene>
    <name evidence="5" type="ORF">PCG10_008351</name>
</gene>
<dbReference type="GO" id="GO:0072330">
    <property type="term" value="P:monocarboxylic acid biosynthetic process"/>
    <property type="evidence" value="ECO:0007669"/>
    <property type="project" value="UniProtKB-ARBA"/>
</dbReference>